<proteinExistence type="predicted"/>
<name>A0A7J5TFL2_9BIFI</name>
<dbReference type="Proteomes" id="UP000429211">
    <property type="component" value="Unassembled WGS sequence"/>
</dbReference>
<comment type="caution">
    <text evidence="1">The sequence shown here is derived from an EMBL/GenBank/DDBJ whole genome shotgun (WGS) entry which is preliminary data.</text>
</comment>
<protein>
    <submittedName>
        <fullName evidence="1">Uncharacterized protein</fullName>
    </submittedName>
</protein>
<accession>A0A7J5TFL2</accession>
<dbReference type="EMBL" id="WDPD01000013">
    <property type="protein sequence ID" value="KAB7459556.1"/>
    <property type="molecule type" value="Genomic_DNA"/>
</dbReference>
<sequence length="148" mass="16028">MEPMMASTAHPLPDAWLGTRLQLAIRDLAVVNGYADSLSARLAGRHANTGLTGPGRTFAVASIMVTGAHSTLLFRPLALMEPNAFSALITDRSGMLVWQEDTDHPSYYEAYDLVRRAFATLCRREREQVARALASHDPASDAGTNGTD</sequence>
<dbReference type="AlphaFoldDB" id="A0A7J5TFL2"/>
<reference evidence="1 2" key="1">
    <citation type="journal article" date="2019" name="Nat. Med.">
        <title>A library of human gut bacterial isolates paired with longitudinal multiomics data enables mechanistic microbiome research.</title>
        <authorList>
            <person name="Poyet M."/>
            <person name="Groussin M."/>
            <person name="Gibbons S.M."/>
            <person name="Avila-Pacheco J."/>
            <person name="Jiang X."/>
            <person name="Kearney S.M."/>
            <person name="Perrotta A.R."/>
            <person name="Berdy B."/>
            <person name="Zhao S."/>
            <person name="Lieberman T.D."/>
            <person name="Swanson P.K."/>
            <person name="Smith M."/>
            <person name="Roesemann S."/>
            <person name="Alexander J.E."/>
            <person name="Rich S.A."/>
            <person name="Livny J."/>
            <person name="Vlamakis H."/>
            <person name="Clish C."/>
            <person name="Bullock K."/>
            <person name="Deik A."/>
            <person name="Scott J."/>
            <person name="Pierce K.A."/>
            <person name="Xavier R.J."/>
            <person name="Alm E.J."/>
        </authorList>
    </citation>
    <scope>NUCLEOTIDE SEQUENCE [LARGE SCALE GENOMIC DNA]</scope>
    <source>
        <strain evidence="1 2">BIOML-A2</strain>
    </source>
</reference>
<evidence type="ECO:0000313" key="2">
    <source>
        <dbReference type="Proteomes" id="UP000429211"/>
    </source>
</evidence>
<organism evidence="1 2">
    <name type="scientific">Bifidobacterium dentium</name>
    <dbReference type="NCBI Taxonomy" id="1689"/>
    <lineage>
        <taxon>Bacteria</taxon>
        <taxon>Bacillati</taxon>
        <taxon>Actinomycetota</taxon>
        <taxon>Actinomycetes</taxon>
        <taxon>Bifidobacteriales</taxon>
        <taxon>Bifidobacteriaceae</taxon>
        <taxon>Bifidobacterium</taxon>
    </lineage>
</organism>
<evidence type="ECO:0000313" key="1">
    <source>
        <dbReference type="EMBL" id="KAB7459556.1"/>
    </source>
</evidence>
<gene>
    <name evidence="1" type="ORF">GBB04_09615</name>
</gene>